<dbReference type="Proteomes" id="UP000765338">
    <property type="component" value="Unassembled WGS sequence"/>
</dbReference>
<evidence type="ECO:0008006" key="3">
    <source>
        <dbReference type="Google" id="ProtNLM"/>
    </source>
</evidence>
<protein>
    <recommendedName>
        <fullName evidence="3">SET domain-containing protein</fullName>
    </recommendedName>
</protein>
<sequence length="213" mass="23834">MKTHHTPTAATTQTIWLLDATGQVLGHDTLQDRIIRQPFSTHTLPGLSLQLHAPLPEKSYKALPIRAHFQKQTSLPFPLPDIDIYPTMQDLVALRCLEDGPNWVGLGQEAHEIIFNSSKMTERDYFIPLTRESFLGLVMLFDRSQAEIRTDDGAKVEPAVFLPDMPYGVCLESMAIPLAGNMSIIRQLGQLPAGETMTLMFQEDCSFTVKRLG</sequence>
<name>A0ABR5ZU51_9PROT</name>
<gene>
    <name evidence="1" type="ORF">CPA56_07630</name>
</gene>
<dbReference type="EMBL" id="PDLY01000004">
    <property type="protein sequence ID" value="MBA5727847.1"/>
    <property type="molecule type" value="Genomic_DNA"/>
</dbReference>
<evidence type="ECO:0000313" key="1">
    <source>
        <dbReference type="EMBL" id="MBA5727847.1"/>
    </source>
</evidence>
<accession>A0ABR5ZU51</accession>
<proteinExistence type="predicted"/>
<evidence type="ECO:0000313" key="2">
    <source>
        <dbReference type="Proteomes" id="UP000765338"/>
    </source>
</evidence>
<keyword evidence="2" id="KW-1185">Reference proteome</keyword>
<organism evidence="1 2">
    <name type="scientific">Bombella mellum</name>
    <dbReference type="NCBI Taxonomy" id="2039288"/>
    <lineage>
        <taxon>Bacteria</taxon>
        <taxon>Pseudomonadati</taxon>
        <taxon>Pseudomonadota</taxon>
        <taxon>Alphaproteobacteria</taxon>
        <taxon>Acetobacterales</taxon>
        <taxon>Acetobacteraceae</taxon>
        <taxon>Bombella</taxon>
    </lineage>
</organism>
<comment type="caution">
    <text evidence="1">The sequence shown here is derived from an EMBL/GenBank/DDBJ whole genome shotgun (WGS) entry which is preliminary data.</text>
</comment>
<reference evidence="1 2" key="1">
    <citation type="submission" date="2017-10" db="EMBL/GenBank/DDBJ databases">
        <authorList>
            <person name="Jakob F."/>
        </authorList>
    </citation>
    <scope>NUCLEOTIDE SEQUENCE [LARGE SCALE GENOMIC DNA]</scope>
    <source>
        <strain evidence="1 2">TMW 2.1889</strain>
    </source>
</reference>
<dbReference type="RefSeq" id="WP_182041395.1">
    <property type="nucleotide sequence ID" value="NZ_PDLY01000004.1"/>
</dbReference>